<reference evidence="1 2" key="1">
    <citation type="submission" date="2023-01" db="EMBL/GenBank/DDBJ databases">
        <authorList>
            <person name="Whitehead M."/>
        </authorList>
    </citation>
    <scope>NUCLEOTIDE SEQUENCE [LARGE SCALE GENOMIC DNA]</scope>
</reference>
<comment type="caution">
    <text evidence="1">The sequence shown here is derived from an EMBL/GenBank/DDBJ whole genome shotgun (WGS) entry which is preliminary data.</text>
</comment>
<organism evidence="1 2">
    <name type="scientific">Macrosiphum euphorbiae</name>
    <name type="common">potato aphid</name>
    <dbReference type="NCBI Taxonomy" id="13131"/>
    <lineage>
        <taxon>Eukaryota</taxon>
        <taxon>Metazoa</taxon>
        <taxon>Ecdysozoa</taxon>
        <taxon>Arthropoda</taxon>
        <taxon>Hexapoda</taxon>
        <taxon>Insecta</taxon>
        <taxon>Pterygota</taxon>
        <taxon>Neoptera</taxon>
        <taxon>Paraneoptera</taxon>
        <taxon>Hemiptera</taxon>
        <taxon>Sternorrhyncha</taxon>
        <taxon>Aphidomorpha</taxon>
        <taxon>Aphidoidea</taxon>
        <taxon>Aphididae</taxon>
        <taxon>Macrosiphini</taxon>
        <taxon>Macrosiphum</taxon>
    </lineage>
</organism>
<keyword evidence="2" id="KW-1185">Reference proteome</keyword>
<proteinExistence type="predicted"/>
<dbReference type="AlphaFoldDB" id="A0AAV0WWT8"/>
<accession>A0AAV0WWT8</accession>
<evidence type="ECO:0000313" key="1">
    <source>
        <dbReference type="EMBL" id="CAI6360370.1"/>
    </source>
</evidence>
<gene>
    <name evidence="1" type="ORF">MEUPH1_LOCUS15681</name>
</gene>
<sequence>MSKVKTLTIEVSLDSLVPSEPYQLPLFINFPNNMQVPCFIRSHIFFDCNKVDYSNIHSFISNFDWPSTLSALSLDSAFNTLYDPFHRAVLRFVPMHYFRQSTYPIWFTEKLKEILFFFKKDTCKI</sequence>
<name>A0AAV0WWT8_9HEMI</name>
<protein>
    <submittedName>
        <fullName evidence="1">Uncharacterized protein</fullName>
    </submittedName>
</protein>
<dbReference type="Proteomes" id="UP001160148">
    <property type="component" value="Unassembled WGS sequence"/>
</dbReference>
<dbReference type="EMBL" id="CARXXK010000003">
    <property type="protein sequence ID" value="CAI6360370.1"/>
    <property type="molecule type" value="Genomic_DNA"/>
</dbReference>
<evidence type="ECO:0000313" key="2">
    <source>
        <dbReference type="Proteomes" id="UP001160148"/>
    </source>
</evidence>